<keyword evidence="2" id="KW-0812">Transmembrane</keyword>
<dbReference type="GO" id="GO:0016323">
    <property type="term" value="C:basolateral plasma membrane"/>
    <property type="evidence" value="ECO:0007669"/>
    <property type="project" value="TreeGrafter"/>
</dbReference>
<name>A0AA36G9Q6_9BILA</name>
<dbReference type="GO" id="GO:1903801">
    <property type="term" value="P:L-leucine import across plasma membrane"/>
    <property type="evidence" value="ECO:0007669"/>
    <property type="project" value="TreeGrafter"/>
</dbReference>
<protein>
    <recommendedName>
        <fullName evidence="3">Solute carrier family 3 member 2 N-terminal domain-containing protein</fullName>
    </recommendedName>
</protein>
<dbReference type="InterPro" id="IPR031984">
    <property type="entry name" value="SLC3A2_N"/>
</dbReference>
<dbReference type="InterPro" id="IPR042280">
    <property type="entry name" value="SLC3A2"/>
</dbReference>
<keyword evidence="5" id="KW-1185">Reference proteome</keyword>
<accession>A0AA36G9Q6</accession>
<feature type="region of interest" description="Disordered" evidence="1">
    <location>
        <begin position="1"/>
        <end position="25"/>
    </location>
</feature>
<feature type="compositionally biased region" description="Polar residues" evidence="1">
    <location>
        <begin position="1"/>
        <end position="16"/>
    </location>
</feature>
<dbReference type="PANTHER" id="PTHR46673">
    <property type="entry name" value="4F2 CELL-SURFACE ANTIGEN HEAVY CHAIN"/>
    <property type="match status" value="1"/>
</dbReference>
<dbReference type="PANTHER" id="PTHR46673:SF1">
    <property type="entry name" value="4F2 CELL-SURFACE ANTIGEN HEAVY CHAIN"/>
    <property type="match status" value="1"/>
</dbReference>
<feature type="domain" description="Solute carrier family 3 member 2 N-terminal" evidence="3">
    <location>
        <begin position="24"/>
        <end position="74"/>
    </location>
</feature>
<dbReference type="Pfam" id="PF16028">
    <property type="entry name" value="SLC3A2_N"/>
    <property type="match status" value="1"/>
</dbReference>
<sequence>MEPWDSESNAAGSTSIPEKPVDVTTRKVGLSREELEMYRNDPFWRNVRYFFFGLYWLAWLAMIGGAVAIVAVSGKIGSTTTVATTISTSPLPTTSQ</sequence>
<evidence type="ECO:0000313" key="5">
    <source>
        <dbReference type="Proteomes" id="UP001177023"/>
    </source>
</evidence>
<evidence type="ECO:0000256" key="1">
    <source>
        <dbReference type="SAM" id="MobiDB-lite"/>
    </source>
</evidence>
<comment type="caution">
    <text evidence="4">The sequence shown here is derived from an EMBL/GenBank/DDBJ whole genome shotgun (WGS) entry which is preliminary data.</text>
</comment>
<evidence type="ECO:0000313" key="4">
    <source>
        <dbReference type="EMBL" id="CAJ0584420.1"/>
    </source>
</evidence>
<dbReference type="Proteomes" id="UP001177023">
    <property type="component" value="Unassembled WGS sequence"/>
</dbReference>
<dbReference type="GO" id="GO:0015823">
    <property type="term" value="P:phenylalanine transport"/>
    <property type="evidence" value="ECO:0007669"/>
    <property type="project" value="TreeGrafter"/>
</dbReference>
<evidence type="ECO:0000256" key="2">
    <source>
        <dbReference type="SAM" id="Phobius"/>
    </source>
</evidence>
<dbReference type="GO" id="GO:0015173">
    <property type="term" value="F:aromatic amino acid transmembrane transporter activity"/>
    <property type="evidence" value="ECO:0007669"/>
    <property type="project" value="TreeGrafter"/>
</dbReference>
<dbReference type="EMBL" id="CATQJA010002695">
    <property type="protein sequence ID" value="CAJ0584420.1"/>
    <property type="molecule type" value="Genomic_DNA"/>
</dbReference>
<feature type="transmembrane region" description="Helical" evidence="2">
    <location>
        <begin position="49"/>
        <end position="72"/>
    </location>
</feature>
<gene>
    <name evidence="4" type="ORF">MSPICULIGERA_LOCUS22477</name>
</gene>
<organism evidence="4 5">
    <name type="scientific">Mesorhabditis spiculigera</name>
    <dbReference type="NCBI Taxonomy" id="96644"/>
    <lineage>
        <taxon>Eukaryota</taxon>
        <taxon>Metazoa</taxon>
        <taxon>Ecdysozoa</taxon>
        <taxon>Nematoda</taxon>
        <taxon>Chromadorea</taxon>
        <taxon>Rhabditida</taxon>
        <taxon>Rhabditina</taxon>
        <taxon>Rhabditomorpha</taxon>
        <taxon>Rhabditoidea</taxon>
        <taxon>Rhabditidae</taxon>
        <taxon>Mesorhabditinae</taxon>
        <taxon>Mesorhabditis</taxon>
    </lineage>
</organism>
<proteinExistence type="predicted"/>
<feature type="non-terminal residue" evidence="4">
    <location>
        <position position="1"/>
    </location>
</feature>
<dbReference type="GO" id="GO:0015180">
    <property type="term" value="F:L-alanine transmembrane transporter activity"/>
    <property type="evidence" value="ECO:0007669"/>
    <property type="project" value="TreeGrafter"/>
</dbReference>
<reference evidence="4" key="1">
    <citation type="submission" date="2023-06" db="EMBL/GenBank/DDBJ databases">
        <authorList>
            <person name="Delattre M."/>
        </authorList>
    </citation>
    <scope>NUCLEOTIDE SEQUENCE</scope>
    <source>
        <strain evidence="4">AF72</strain>
    </source>
</reference>
<dbReference type="GO" id="GO:1904273">
    <property type="term" value="P:L-alanine import across plasma membrane"/>
    <property type="evidence" value="ECO:0007669"/>
    <property type="project" value="TreeGrafter"/>
</dbReference>
<dbReference type="AlphaFoldDB" id="A0AA36G9Q6"/>
<keyword evidence="2" id="KW-1133">Transmembrane helix</keyword>
<evidence type="ECO:0000259" key="3">
    <source>
        <dbReference type="Pfam" id="PF16028"/>
    </source>
</evidence>
<dbReference type="GO" id="GO:0015190">
    <property type="term" value="F:L-leucine transmembrane transporter activity"/>
    <property type="evidence" value="ECO:0007669"/>
    <property type="project" value="TreeGrafter"/>
</dbReference>
<dbReference type="GO" id="GO:0016324">
    <property type="term" value="C:apical plasma membrane"/>
    <property type="evidence" value="ECO:0007669"/>
    <property type="project" value="TreeGrafter"/>
</dbReference>
<keyword evidence="2" id="KW-0472">Membrane</keyword>